<proteinExistence type="predicted"/>
<dbReference type="Proteomes" id="UP001184150">
    <property type="component" value="Unassembled WGS sequence"/>
</dbReference>
<reference evidence="1 2" key="1">
    <citation type="submission" date="2023-07" db="EMBL/GenBank/DDBJ databases">
        <title>Sorghum-associated microbial communities from plants grown in Nebraska, USA.</title>
        <authorList>
            <person name="Schachtman D."/>
        </authorList>
    </citation>
    <scope>NUCLEOTIDE SEQUENCE [LARGE SCALE GENOMIC DNA]</scope>
    <source>
        <strain evidence="1 2">DS1027</strain>
    </source>
</reference>
<dbReference type="EMBL" id="JAVDRD010000005">
    <property type="protein sequence ID" value="MDR6511449.1"/>
    <property type="molecule type" value="Genomic_DNA"/>
</dbReference>
<name>A0ABU1MM94_9SPHN</name>
<protein>
    <submittedName>
        <fullName evidence="1">Phage baseplate assembly protein W</fullName>
    </submittedName>
</protein>
<dbReference type="RefSeq" id="WP_309805316.1">
    <property type="nucleotide sequence ID" value="NZ_JAVDRD010000005.1"/>
</dbReference>
<organism evidence="1 2">
    <name type="scientific">Novosphingobium capsulatum</name>
    <dbReference type="NCBI Taxonomy" id="13688"/>
    <lineage>
        <taxon>Bacteria</taxon>
        <taxon>Pseudomonadati</taxon>
        <taxon>Pseudomonadota</taxon>
        <taxon>Alphaproteobacteria</taxon>
        <taxon>Sphingomonadales</taxon>
        <taxon>Sphingomonadaceae</taxon>
        <taxon>Novosphingobium</taxon>
    </lineage>
</organism>
<dbReference type="SUPFAM" id="SSF160719">
    <property type="entry name" value="gpW/gp25-like"/>
    <property type="match status" value="1"/>
</dbReference>
<dbReference type="Gene3D" id="3.10.450.40">
    <property type="match status" value="1"/>
</dbReference>
<keyword evidence="2" id="KW-1185">Reference proteome</keyword>
<evidence type="ECO:0000313" key="1">
    <source>
        <dbReference type="EMBL" id="MDR6511449.1"/>
    </source>
</evidence>
<sequence>MTTLADVYHYIGGDISASNTGDLQGVTDTVRGQQRVLRRLLTNPGDYIFEPNYGAGLAQWIGRTADMAEIRALIRGQVLLEDSVAKIPEPVVQVTQIPNADGGGFAVLIQYADAATSEPVTLSFNVS</sequence>
<evidence type="ECO:0000313" key="2">
    <source>
        <dbReference type="Proteomes" id="UP001184150"/>
    </source>
</evidence>
<gene>
    <name evidence="1" type="ORF">J2792_002321</name>
</gene>
<comment type="caution">
    <text evidence="1">The sequence shown here is derived from an EMBL/GenBank/DDBJ whole genome shotgun (WGS) entry which is preliminary data.</text>
</comment>
<accession>A0ABU1MM94</accession>